<dbReference type="PANTHER" id="PTHR11629">
    <property type="entry name" value="VACUOLAR PROTON ATPASES"/>
    <property type="match status" value="1"/>
</dbReference>
<sequence length="311" mass="35576">MTVIFMYISLAFSWGLIVLSIYCRHFNQRLNIYTLFIPQVLFLLSIFGYLIFLIVYKWIFYNSSSSDPPSLLIVLIDMFLKITSSTAGKNTLFAAQPVVEKMCAIMAVICIPWMLLTKPFYLLFQRHSMRRQGFVKIRQTSDDSHDEADNDEDQLVHGDVRSVAVSHEAFSGEGHDVEDHEEFEFGEIFIHQVIETIEFCLGCISNTASYLRLWALSLAHAELSEVLWNMVFTRALSVSGPLGIAAVFAIFTVWAVLTIAILLVMEGLSAFLHALRLHWVEFMNKFYDGNGYLFLPFSFKSIESMDDDESH</sequence>
<keyword evidence="5 8" id="KW-1133">Transmembrane helix</keyword>
<comment type="subcellular location">
    <subcellularLocation>
        <location evidence="1">Membrane</location>
        <topology evidence="1">Multi-pass membrane protein</topology>
    </subcellularLocation>
</comment>
<dbReference type="AlphaFoldDB" id="A0A6S7JUA0"/>
<dbReference type="GO" id="GO:0051117">
    <property type="term" value="F:ATPase binding"/>
    <property type="evidence" value="ECO:0007669"/>
    <property type="project" value="TreeGrafter"/>
</dbReference>
<dbReference type="Proteomes" id="UP001152795">
    <property type="component" value="Unassembled WGS sequence"/>
</dbReference>
<gene>
    <name evidence="9" type="ORF">PACLA_8A072174</name>
</gene>
<feature type="transmembrane region" description="Helical" evidence="8">
    <location>
        <begin position="242"/>
        <end position="265"/>
    </location>
</feature>
<name>A0A6S7JUA0_PARCT</name>
<evidence type="ECO:0000256" key="2">
    <source>
        <dbReference type="ARBA" id="ARBA00009904"/>
    </source>
</evidence>
<evidence type="ECO:0000256" key="1">
    <source>
        <dbReference type="ARBA" id="ARBA00004141"/>
    </source>
</evidence>
<keyword evidence="3 8" id="KW-0813">Transport</keyword>
<keyword evidence="10" id="KW-1185">Reference proteome</keyword>
<proteinExistence type="inferred from homology"/>
<keyword evidence="8" id="KW-0375">Hydrogen ion transport</keyword>
<evidence type="ECO:0000256" key="8">
    <source>
        <dbReference type="RuleBase" id="RU361189"/>
    </source>
</evidence>
<feature type="transmembrane region" description="Helical" evidence="8">
    <location>
        <begin position="104"/>
        <end position="124"/>
    </location>
</feature>
<evidence type="ECO:0000256" key="3">
    <source>
        <dbReference type="ARBA" id="ARBA00022448"/>
    </source>
</evidence>
<evidence type="ECO:0000256" key="7">
    <source>
        <dbReference type="ARBA" id="ARBA00023136"/>
    </source>
</evidence>
<evidence type="ECO:0000256" key="6">
    <source>
        <dbReference type="ARBA" id="ARBA00023065"/>
    </source>
</evidence>
<reference evidence="9" key="1">
    <citation type="submission" date="2020-04" db="EMBL/GenBank/DDBJ databases">
        <authorList>
            <person name="Alioto T."/>
            <person name="Alioto T."/>
            <person name="Gomez Garrido J."/>
        </authorList>
    </citation>
    <scope>NUCLEOTIDE SEQUENCE</scope>
    <source>
        <strain evidence="9">A484AB</strain>
    </source>
</reference>
<keyword evidence="7 8" id="KW-0472">Membrane</keyword>
<accession>A0A6S7JUA0</accession>
<dbReference type="GO" id="GO:0046961">
    <property type="term" value="F:proton-transporting ATPase activity, rotational mechanism"/>
    <property type="evidence" value="ECO:0007669"/>
    <property type="project" value="InterPro"/>
</dbReference>
<dbReference type="OrthoDB" id="10264220at2759"/>
<feature type="transmembrane region" description="Helical" evidence="8">
    <location>
        <begin position="6"/>
        <end position="23"/>
    </location>
</feature>
<dbReference type="PANTHER" id="PTHR11629:SF63">
    <property type="entry name" value="V-TYPE PROTON ATPASE SUBUNIT A"/>
    <property type="match status" value="1"/>
</dbReference>
<dbReference type="EMBL" id="CACRXK020010597">
    <property type="protein sequence ID" value="CAB4019711.1"/>
    <property type="molecule type" value="Genomic_DNA"/>
</dbReference>
<dbReference type="GO" id="GO:0007035">
    <property type="term" value="P:vacuolar acidification"/>
    <property type="evidence" value="ECO:0007669"/>
    <property type="project" value="TreeGrafter"/>
</dbReference>
<evidence type="ECO:0000256" key="5">
    <source>
        <dbReference type="ARBA" id="ARBA00022989"/>
    </source>
</evidence>
<dbReference type="GO" id="GO:0033179">
    <property type="term" value="C:proton-transporting V-type ATPase, V0 domain"/>
    <property type="evidence" value="ECO:0007669"/>
    <property type="project" value="InterPro"/>
</dbReference>
<keyword evidence="6 8" id="KW-0406">Ion transport</keyword>
<dbReference type="GO" id="GO:0016471">
    <property type="term" value="C:vacuolar proton-transporting V-type ATPase complex"/>
    <property type="evidence" value="ECO:0007669"/>
    <property type="project" value="TreeGrafter"/>
</dbReference>
<evidence type="ECO:0000256" key="4">
    <source>
        <dbReference type="ARBA" id="ARBA00022692"/>
    </source>
</evidence>
<comment type="similarity">
    <text evidence="2 8">Belongs to the V-ATPase 116 kDa subunit family.</text>
</comment>
<dbReference type="Pfam" id="PF01496">
    <property type="entry name" value="V_ATPase_I"/>
    <property type="match status" value="1"/>
</dbReference>
<organism evidence="9 10">
    <name type="scientific">Paramuricea clavata</name>
    <name type="common">Red gorgonian</name>
    <name type="synonym">Violescent sea-whip</name>
    <dbReference type="NCBI Taxonomy" id="317549"/>
    <lineage>
        <taxon>Eukaryota</taxon>
        <taxon>Metazoa</taxon>
        <taxon>Cnidaria</taxon>
        <taxon>Anthozoa</taxon>
        <taxon>Octocorallia</taxon>
        <taxon>Malacalcyonacea</taxon>
        <taxon>Plexauridae</taxon>
        <taxon>Paramuricea</taxon>
    </lineage>
</organism>
<feature type="transmembrane region" description="Helical" evidence="8">
    <location>
        <begin position="35"/>
        <end position="59"/>
    </location>
</feature>
<comment type="caution">
    <text evidence="9">The sequence shown here is derived from an EMBL/GenBank/DDBJ whole genome shotgun (WGS) entry which is preliminary data.</text>
</comment>
<comment type="function">
    <text evidence="8">Essential component of the vacuolar proton pump (V-ATPase), a multimeric enzyme that catalyzes the translocation of protons across the membranes. Required for assembly and activity of the V-ATPase.</text>
</comment>
<evidence type="ECO:0000313" key="10">
    <source>
        <dbReference type="Proteomes" id="UP001152795"/>
    </source>
</evidence>
<dbReference type="InterPro" id="IPR002490">
    <property type="entry name" value="V-ATPase_116kDa_su"/>
</dbReference>
<evidence type="ECO:0000313" key="9">
    <source>
        <dbReference type="EMBL" id="CAB4019711.1"/>
    </source>
</evidence>
<keyword evidence="4 8" id="KW-0812">Transmembrane</keyword>
<protein>
    <recommendedName>
        <fullName evidence="8">V-type proton ATPase subunit a</fullName>
    </recommendedName>
</protein>